<sequence length="110" mass="12235">MLTRHCRVLVTNVTKAPLRLTEGTVVAEATWLYRDDELLFEMPCITASLIGEAPQVLEVDPSYQVDLSGAEPCRSFSSRRPFSHGSVGLYRKHAVPPAILQLVSNSFYGR</sequence>
<reference evidence="2" key="1">
    <citation type="submission" date="2022-11" db="UniProtKB">
        <authorList>
            <consortium name="WormBaseParasite"/>
        </authorList>
    </citation>
    <scope>IDENTIFICATION</scope>
</reference>
<evidence type="ECO:0000313" key="1">
    <source>
        <dbReference type="Proteomes" id="UP000887574"/>
    </source>
</evidence>
<evidence type="ECO:0000313" key="2">
    <source>
        <dbReference type="WBParaSite" id="jg8142"/>
    </source>
</evidence>
<proteinExistence type="predicted"/>
<protein>
    <submittedName>
        <fullName evidence="2">Uncharacterized protein</fullName>
    </submittedName>
</protein>
<dbReference type="WBParaSite" id="jg8142">
    <property type="protein sequence ID" value="jg8142"/>
    <property type="gene ID" value="jg8142"/>
</dbReference>
<organism evidence="1 2">
    <name type="scientific">Ditylenchus dipsaci</name>
    <dbReference type="NCBI Taxonomy" id="166011"/>
    <lineage>
        <taxon>Eukaryota</taxon>
        <taxon>Metazoa</taxon>
        <taxon>Ecdysozoa</taxon>
        <taxon>Nematoda</taxon>
        <taxon>Chromadorea</taxon>
        <taxon>Rhabditida</taxon>
        <taxon>Tylenchina</taxon>
        <taxon>Tylenchomorpha</taxon>
        <taxon>Sphaerularioidea</taxon>
        <taxon>Anguinidae</taxon>
        <taxon>Anguininae</taxon>
        <taxon>Ditylenchus</taxon>
    </lineage>
</organism>
<dbReference type="Proteomes" id="UP000887574">
    <property type="component" value="Unplaced"/>
</dbReference>
<accession>A0A915EPY3</accession>
<dbReference type="AlphaFoldDB" id="A0A915EPY3"/>
<keyword evidence="1" id="KW-1185">Reference proteome</keyword>
<name>A0A915EPY3_9BILA</name>